<reference evidence="1" key="1">
    <citation type="submission" date="2020-11" db="EMBL/GenBank/DDBJ databases">
        <authorList>
            <person name="Tran Van P."/>
        </authorList>
    </citation>
    <scope>NUCLEOTIDE SEQUENCE</scope>
</reference>
<dbReference type="GO" id="GO:0071203">
    <property type="term" value="C:WASH complex"/>
    <property type="evidence" value="ECO:0007669"/>
    <property type="project" value="InterPro"/>
</dbReference>
<dbReference type="Pfam" id="PF14744">
    <property type="entry name" value="WASH-7_mid"/>
    <property type="match status" value="1"/>
</dbReference>
<dbReference type="InterPro" id="IPR028283">
    <property type="entry name" value="WASH-7_C"/>
</dbReference>
<protein>
    <submittedName>
        <fullName evidence="1">Uncharacterized protein</fullName>
    </submittedName>
</protein>
<dbReference type="InterPro" id="IPR027307">
    <property type="entry name" value="WASH7"/>
</dbReference>
<dbReference type="PANTHER" id="PTHR31409:SF0">
    <property type="entry name" value="WASH COMPLEX SUBUNIT 4"/>
    <property type="match status" value="1"/>
</dbReference>
<dbReference type="GO" id="GO:0005768">
    <property type="term" value="C:endosome"/>
    <property type="evidence" value="ECO:0007669"/>
    <property type="project" value="TreeGrafter"/>
</dbReference>
<dbReference type="OrthoDB" id="10261210at2759"/>
<dbReference type="AlphaFoldDB" id="A0A7R8ZG43"/>
<name>A0A7R8ZG43_9CRUS</name>
<organism evidence="1">
    <name type="scientific">Cyprideis torosa</name>
    <dbReference type="NCBI Taxonomy" id="163714"/>
    <lineage>
        <taxon>Eukaryota</taxon>
        <taxon>Metazoa</taxon>
        <taxon>Ecdysozoa</taxon>
        <taxon>Arthropoda</taxon>
        <taxon>Crustacea</taxon>
        <taxon>Oligostraca</taxon>
        <taxon>Ostracoda</taxon>
        <taxon>Podocopa</taxon>
        <taxon>Podocopida</taxon>
        <taxon>Cytherocopina</taxon>
        <taxon>Cytheroidea</taxon>
        <taxon>Cytherideidae</taxon>
        <taxon>Cyprideis</taxon>
    </lineage>
</organism>
<dbReference type="PANTHER" id="PTHR31409">
    <property type="entry name" value="WASH COMPLEX SUBUNIT 4"/>
    <property type="match status" value="1"/>
</dbReference>
<dbReference type="Pfam" id="PF14745">
    <property type="entry name" value="WASH-4_N"/>
    <property type="match status" value="1"/>
</dbReference>
<gene>
    <name evidence="1" type="ORF">CTOB1V02_LOCUS253</name>
</gene>
<sequence length="1113" mass="125318">ITPTTSSGSLDIESGNRILKQVISTLYSISRNIRATEEEARTRIFPSLVVYGEGEPATGFVEGEPPEFIARMLPVMKDALSMSDILQTLVINAVKQIAALYHPRSNVMDVRHGVHFHIFFRYIAASLRLIVTLDAILVQHGDMLQNHWLIYKRTLTSTRSEPERFQIPVQQLPALGALLKSIESVLIEANCFSFLVRSLRTKLESDSQFQQSEAGSVSWKVLSDELLLNMRQMASQIEETVAKYQSSGSLGIPELGLSARDTKIGETFCELACLFVLHLSLFPDRLDKKLLRTLWGFHRKIPVVVLYGNALWSVDEFISRFLSAAQLKGALDRRSLSQPQQQRGSLVSTGLLQKEVEASNNAVSAWLVSLDSWAKSFPQTDLGSLVSRTLLLQGFTLAASLSMRVRMQVALHTHLSHPMKVDSAVGVAKILCLISSIRYVLTRKYSTLVAAVISESVDVLSASVRDILRRARVRVFNEGVTSPRQVDTASALLLAENIFESGPLTRNKRLVFALTLCVAKQGKTFTDDEAEALAKSIRTMEGLLDLKKNLDSVSDGSCLLWHRVLISTFFRYVLEHPVEANKLQPFMSLLPDCLKTLRTAHHVADSELLVKNFQLEVVEEFKEGLLNPVCRDIETELRLQIHSHLAQGDRNPFSNSKSEASPSTADRDLRPILELDTLEFLGQHWNIKAFVGHYLDKNFYNLTTVALHDWRSYGEMRTLAYHKYGLGTVDPQLPSQTLEQGLDVLEIMRNIQIFVAKYAYNLNCQFFVERSSQSKHLNTIGIRQIGNSIRTHGAGIMNTAVNFTYQFLRKKFRIFSEFLYDDHIKSRLIKIARSVRELSALNDTTKESPYSFDQAEKFNRGIRRLGVAPDGSSYLDQFRLLITQIGNALGYVRMIRSGGLHCCSKAAAFIPDLDGVTSFEALAKEANLPEESVAASKLLDDAIGNISRNFAEGTAYFKLLVDVFVDAFQDQRNAHLKNFFVIVPPLTLNFVEHLIASKERMGKQKKDGALFCDDGFAMGIAYILTLLQQHSDFKSLHWVPTVSEKYRVAKREVRRQQGQLIQGVGVQGNSDDAKNKLQTLTLSLQRYEMYEQEFQLLFFNLNSARIFFHGNRS</sequence>
<accession>A0A7R8ZG43</accession>
<dbReference type="InterPro" id="IPR028191">
    <property type="entry name" value="WASH-4_N"/>
</dbReference>
<dbReference type="GO" id="GO:0016197">
    <property type="term" value="P:endosomal transport"/>
    <property type="evidence" value="ECO:0007669"/>
    <property type="project" value="TreeGrafter"/>
</dbReference>
<feature type="non-terminal residue" evidence="1">
    <location>
        <position position="1"/>
    </location>
</feature>
<proteinExistence type="predicted"/>
<dbReference type="Pfam" id="PF14746">
    <property type="entry name" value="WASH-7_C"/>
    <property type="match status" value="1"/>
</dbReference>
<dbReference type="EMBL" id="OB660040">
    <property type="protein sequence ID" value="CAD7222239.1"/>
    <property type="molecule type" value="Genomic_DNA"/>
</dbReference>
<dbReference type="InterPro" id="IPR028282">
    <property type="entry name" value="WASH-7_central"/>
</dbReference>
<evidence type="ECO:0000313" key="1">
    <source>
        <dbReference type="EMBL" id="CAD7222239.1"/>
    </source>
</evidence>
<dbReference type="GO" id="GO:0007032">
    <property type="term" value="P:endosome organization"/>
    <property type="evidence" value="ECO:0007669"/>
    <property type="project" value="TreeGrafter"/>
</dbReference>